<dbReference type="PANTHER" id="PTHR34672">
    <property type="entry name" value="POLLEN-SPECIFIC ARABINOGALACTA PROTEIN BAN102"/>
    <property type="match status" value="1"/>
</dbReference>
<protein>
    <submittedName>
        <fullName evidence="2">Uncharacterized protein</fullName>
    </submittedName>
</protein>
<reference evidence="2" key="2">
    <citation type="submission" date="2019-07" db="EMBL/GenBank/DDBJ databases">
        <authorList>
            <person name="Seetharam A."/>
            <person name="Woodhouse M."/>
            <person name="Cannon E."/>
        </authorList>
    </citation>
    <scope>NUCLEOTIDE SEQUENCE [LARGE SCALE GENOMIC DNA]</scope>
    <source>
        <strain evidence="2">cv. B73</strain>
    </source>
</reference>
<dbReference type="Proteomes" id="UP000007305">
    <property type="component" value="Chromosome 5"/>
</dbReference>
<keyword evidence="1" id="KW-0472">Membrane</keyword>
<dbReference type="EnsemblPlants" id="Zm00001eb236330_T001">
    <property type="protein sequence ID" value="Zm00001eb236330_P001"/>
    <property type="gene ID" value="Zm00001eb236330"/>
</dbReference>
<keyword evidence="1" id="KW-0812">Transmembrane</keyword>
<accession>A0A804PFW6</accession>
<keyword evidence="1" id="KW-1133">Transmembrane helix</keyword>
<proteinExistence type="predicted"/>
<organism evidence="2 3">
    <name type="scientific">Zea mays</name>
    <name type="common">Maize</name>
    <dbReference type="NCBI Taxonomy" id="4577"/>
    <lineage>
        <taxon>Eukaryota</taxon>
        <taxon>Viridiplantae</taxon>
        <taxon>Streptophyta</taxon>
        <taxon>Embryophyta</taxon>
        <taxon>Tracheophyta</taxon>
        <taxon>Spermatophyta</taxon>
        <taxon>Magnoliopsida</taxon>
        <taxon>Liliopsida</taxon>
        <taxon>Poales</taxon>
        <taxon>Poaceae</taxon>
        <taxon>PACMAD clade</taxon>
        <taxon>Panicoideae</taxon>
        <taxon>Andropogonodae</taxon>
        <taxon>Andropogoneae</taxon>
        <taxon>Tripsacinae</taxon>
        <taxon>Zea</taxon>
    </lineage>
</organism>
<sequence length="121" mass="11867">MLAGANPSRRNRAAMPTWLAVNSTDGETPPINLAMVPWTTISRSDEVIHPPAMEMKKVLCAALVAAASATAVLASVASEAPSEAPAGAAGGAAGPSASGAAAAAVPAAGALVASFLAYYLH</sequence>
<evidence type="ECO:0000313" key="2">
    <source>
        <dbReference type="EnsemblPlants" id="Zm00001eb236330_P001"/>
    </source>
</evidence>
<reference evidence="3" key="1">
    <citation type="journal article" date="2009" name="Science">
        <title>The B73 maize genome: complexity, diversity, and dynamics.</title>
        <authorList>
            <person name="Schnable P.S."/>
            <person name="Ware D."/>
            <person name="Fulton R.S."/>
            <person name="Stein J.C."/>
            <person name="Wei F."/>
            <person name="Pasternak S."/>
            <person name="Liang C."/>
            <person name="Zhang J."/>
            <person name="Fulton L."/>
            <person name="Graves T.A."/>
            <person name="Minx P."/>
            <person name="Reily A.D."/>
            <person name="Courtney L."/>
            <person name="Kruchowski S.S."/>
            <person name="Tomlinson C."/>
            <person name="Strong C."/>
            <person name="Delehaunty K."/>
            <person name="Fronick C."/>
            <person name="Courtney B."/>
            <person name="Rock S.M."/>
            <person name="Belter E."/>
            <person name="Du F."/>
            <person name="Kim K."/>
            <person name="Abbott R.M."/>
            <person name="Cotton M."/>
            <person name="Levy A."/>
            <person name="Marchetto P."/>
            <person name="Ochoa K."/>
            <person name="Jackson S.M."/>
            <person name="Gillam B."/>
            <person name="Chen W."/>
            <person name="Yan L."/>
            <person name="Higginbotham J."/>
            <person name="Cardenas M."/>
            <person name="Waligorski J."/>
            <person name="Applebaum E."/>
            <person name="Phelps L."/>
            <person name="Falcone J."/>
            <person name="Kanchi K."/>
            <person name="Thane T."/>
            <person name="Scimone A."/>
            <person name="Thane N."/>
            <person name="Henke J."/>
            <person name="Wang T."/>
            <person name="Ruppert J."/>
            <person name="Shah N."/>
            <person name="Rotter K."/>
            <person name="Hodges J."/>
            <person name="Ingenthron E."/>
            <person name="Cordes M."/>
            <person name="Kohlberg S."/>
            <person name="Sgro J."/>
            <person name="Delgado B."/>
            <person name="Mead K."/>
            <person name="Chinwalla A."/>
            <person name="Leonard S."/>
            <person name="Crouse K."/>
            <person name="Collura K."/>
            <person name="Kudrna D."/>
            <person name="Currie J."/>
            <person name="He R."/>
            <person name="Angelova A."/>
            <person name="Rajasekar S."/>
            <person name="Mueller T."/>
            <person name="Lomeli R."/>
            <person name="Scara G."/>
            <person name="Ko A."/>
            <person name="Delaney K."/>
            <person name="Wissotski M."/>
            <person name="Lopez G."/>
            <person name="Campos D."/>
            <person name="Braidotti M."/>
            <person name="Ashley E."/>
            <person name="Golser W."/>
            <person name="Kim H."/>
            <person name="Lee S."/>
            <person name="Lin J."/>
            <person name="Dujmic Z."/>
            <person name="Kim W."/>
            <person name="Talag J."/>
            <person name="Zuccolo A."/>
            <person name="Fan C."/>
            <person name="Sebastian A."/>
            <person name="Kramer M."/>
            <person name="Spiegel L."/>
            <person name="Nascimento L."/>
            <person name="Zutavern T."/>
            <person name="Miller B."/>
            <person name="Ambroise C."/>
            <person name="Muller S."/>
            <person name="Spooner W."/>
            <person name="Narechania A."/>
            <person name="Ren L."/>
            <person name="Wei S."/>
            <person name="Kumari S."/>
            <person name="Faga B."/>
            <person name="Levy M.J."/>
            <person name="McMahan L."/>
            <person name="Van Buren P."/>
            <person name="Vaughn M.W."/>
            <person name="Ying K."/>
            <person name="Yeh C.-T."/>
            <person name="Emrich S.J."/>
            <person name="Jia Y."/>
            <person name="Kalyanaraman A."/>
            <person name="Hsia A.-P."/>
            <person name="Barbazuk W.B."/>
            <person name="Baucom R.S."/>
            <person name="Brutnell T.P."/>
            <person name="Carpita N.C."/>
            <person name="Chaparro C."/>
            <person name="Chia J.-M."/>
            <person name="Deragon J.-M."/>
            <person name="Estill J.C."/>
            <person name="Fu Y."/>
            <person name="Jeddeloh J.A."/>
            <person name="Han Y."/>
            <person name="Lee H."/>
            <person name="Li P."/>
            <person name="Lisch D.R."/>
            <person name="Liu S."/>
            <person name="Liu Z."/>
            <person name="Nagel D.H."/>
            <person name="McCann M.C."/>
            <person name="SanMiguel P."/>
            <person name="Myers A.M."/>
            <person name="Nettleton D."/>
            <person name="Nguyen J."/>
            <person name="Penning B.W."/>
            <person name="Ponnala L."/>
            <person name="Schneider K.L."/>
            <person name="Schwartz D.C."/>
            <person name="Sharma A."/>
            <person name="Soderlund C."/>
            <person name="Springer N.M."/>
            <person name="Sun Q."/>
            <person name="Wang H."/>
            <person name="Waterman M."/>
            <person name="Westerman R."/>
            <person name="Wolfgruber T.K."/>
            <person name="Yang L."/>
            <person name="Yu Y."/>
            <person name="Zhang L."/>
            <person name="Zhou S."/>
            <person name="Zhu Q."/>
            <person name="Bennetzen J.L."/>
            <person name="Dawe R.K."/>
            <person name="Jiang J."/>
            <person name="Jiang N."/>
            <person name="Presting G.G."/>
            <person name="Wessler S.R."/>
            <person name="Aluru S."/>
            <person name="Martienssen R.A."/>
            <person name="Clifton S.W."/>
            <person name="McCombie W.R."/>
            <person name="Wing R.A."/>
            <person name="Wilson R.K."/>
        </authorList>
    </citation>
    <scope>NUCLEOTIDE SEQUENCE [LARGE SCALE GENOMIC DNA]</scope>
    <source>
        <strain evidence="3">cv. B73</strain>
    </source>
</reference>
<dbReference type="AlphaFoldDB" id="A0A804PFW6"/>
<dbReference type="Gramene" id="Zm00001eb236330_T001">
    <property type="protein sequence ID" value="Zm00001eb236330_P001"/>
    <property type="gene ID" value="Zm00001eb236330"/>
</dbReference>
<evidence type="ECO:0000256" key="1">
    <source>
        <dbReference type="SAM" id="Phobius"/>
    </source>
</evidence>
<name>A0A804PFW6_MAIZE</name>
<reference evidence="2" key="3">
    <citation type="submission" date="2021-05" db="UniProtKB">
        <authorList>
            <consortium name="EnsemblPlants"/>
        </authorList>
    </citation>
    <scope>IDENTIFICATION</scope>
    <source>
        <strain evidence="2">cv. B73</strain>
    </source>
</reference>
<feature type="transmembrane region" description="Helical" evidence="1">
    <location>
        <begin position="58"/>
        <end position="77"/>
    </location>
</feature>
<dbReference type="PANTHER" id="PTHR34672:SF2">
    <property type="entry name" value="ARABINOGALACTAN PROTEIN 23"/>
    <property type="match status" value="1"/>
</dbReference>
<dbReference type="InterPro" id="IPR044702">
    <property type="entry name" value="AGP23/40"/>
</dbReference>
<feature type="transmembrane region" description="Helical" evidence="1">
    <location>
        <begin position="97"/>
        <end position="120"/>
    </location>
</feature>
<evidence type="ECO:0000313" key="3">
    <source>
        <dbReference type="Proteomes" id="UP000007305"/>
    </source>
</evidence>
<dbReference type="InParanoid" id="A0A804PFW6"/>
<keyword evidence="3" id="KW-1185">Reference proteome</keyword>